<keyword evidence="9" id="KW-0539">Nucleus</keyword>
<dbReference type="InterPro" id="IPR012340">
    <property type="entry name" value="NA-bd_OB-fold"/>
</dbReference>
<accession>A0A7S3CNJ9</accession>
<proteinExistence type="inferred from homology"/>
<evidence type="ECO:0000256" key="11">
    <source>
        <dbReference type="SAM" id="MobiDB-lite"/>
    </source>
</evidence>
<evidence type="ECO:0000256" key="4">
    <source>
        <dbReference type="ARBA" id="ARBA00022722"/>
    </source>
</evidence>
<evidence type="ECO:0000313" key="13">
    <source>
        <dbReference type="EMBL" id="CAE0232904.1"/>
    </source>
</evidence>
<dbReference type="InterPro" id="IPR033771">
    <property type="entry name" value="Rrp44_CSD1"/>
</dbReference>
<evidence type="ECO:0000259" key="12">
    <source>
        <dbReference type="SMART" id="SM00955"/>
    </source>
</evidence>
<dbReference type="Pfam" id="PF00773">
    <property type="entry name" value="RNB"/>
    <property type="match status" value="1"/>
</dbReference>
<evidence type="ECO:0000256" key="8">
    <source>
        <dbReference type="ARBA" id="ARBA00022884"/>
    </source>
</evidence>
<dbReference type="Gene3D" id="2.40.50.140">
    <property type="entry name" value="Nucleic acid-binding proteins"/>
    <property type="match status" value="1"/>
</dbReference>
<dbReference type="AlphaFoldDB" id="A0A7S3CNJ9"/>
<sequence length="909" mass="104139">MDLKLQFKILKVFQFYQQHFQGLPIESTGAASEASCAYILTDSSANRKSYLKMMGEFFGEEFAREFRGCVLDLNHFIALNHEVSPELSNYFGGFEGEAVEESEDEDNLKARGEESKQWLDQTSLFEPHLSFDEMVLGVKQGRYFQGRLNVSRLVQSEASIKVQGLDQEILLQNYEDQNRALNGDIVCVELLGESEWLDTLKGQQLTNALLDDNMDKYSLSADEDAKSSDDEERALKKNLVELVNSQTSKQVTGRVRGVLKPMNKTYGGSILKLEDMRSETKQKLQLLCRNRKMESEAQIAQLRLFVPYNGQLPMGLMKLKNPEALERKRLIVRFKAWEVNSPFPQCQFVKIIGEEGKIGTETNMILHEFNVDMRPFPQKVLDCLPKEGRNWLISPEEEKKRWDLRHLNVCSVDPPGCKDIDDALHCIVLPNGNYQIGVHIADVTHFVRSGTEIDREAARRCTTVYMVDRRTDMLPSLLTESLCSLVCHVDRCAFSVLFEIDSKTFRTIDVQFGKSIIRSRESLSYYKAQDMIDDPADKSPLTEGLRGLLRVATVLRDRRNENGALTLSSPEVKFKLDNESQNPTDVSEYKHVDAHYMIEEFMLLANIAVAEKIAKHFPSFAVLRRHPKPKEKEIQDLSEQLAKFGFDISVETSKKFAESLDLAVKENDPFFNKLIRIMATRCMNQAVYFPLGECDPNETFHYGLAVTLYTHFTSPIRRYADVLVHRLLAAAIDITSLSNDMTDKFKLSKQCDQMNRKNRMAMLASQASIQFNTFLYFKNQPREQRVVSGIVMRITQQGVYVLIQRYGIEGLLVEDNEKCKKIEVDVQNEEAQLTLVDQTDKKTKVELFDHLQIEIRAQMVEFRRSINLHFLQTLNLNTMKRSEEAKSSVEAKAADLSSAIKSKSKKHRK</sequence>
<evidence type="ECO:0000256" key="1">
    <source>
        <dbReference type="ARBA" id="ARBA00004123"/>
    </source>
</evidence>
<comment type="subcellular location">
    <subcellularLocation>
        <location evidence="1">Nucleus</location>
    </subcellularLocation>
</comment>
<keyword evidence="6" id="KW-0271">Exosome</keyword>
<dbReference type="Gene3D" id="2.40.50.690">
    <property type="match status" value="1"/>
</dbReference>
<dbReference type="Pfam" id="PF17215">
    <property type="entry name" value="Rrp44_S1"/>
    <property type="match status" value="1"/>
</dbReference>
<dbReference type="EMBL" id="HBIA01009025">
    <property type="protein sequence ID" value="CAE0232904.1"/>
    <property type="molecule type" value="Transcribed_RNA"/>
</dbReference>
<feature type="region of interest" description="Disordered" evidence="11">
    <location>
        <begin position="887"/>
        <end position="909"/>
    </location>
</feature>
<dbReference type="PANTHER" id="PTHR23355:SF35">
    <property type="entry name" value="EXOSOME COMPLEX EXONUCLEASE RRP44"/>
    <property type="match status" value="1"/>
</dbReference>
<dbReference type="GO" id="GO:0004519">
    <property type="term" value="F:endonuclease activity"/>
    <property type="evidence" value="ECO:0007669"/>
    <property type="project" value="TreeGrafter"/>
</dbReference>
<dbReference type="Pfam" id="PF17849">
    <property type="entry name" value="OB_Dis3"/>
    <property type="match status" value="1"/>
</dbReference>
<dbReference type="GO" id="GO:0000176">
    <property type="term" value="C:nuclear exosome (RNase complex)"/>
    <property type="evidence" value="ECO:0007669"/>
    <property type="project" value="TreeGrafter"/>
</dbReference>
<keyword evidence="3" id="KW-0698">rRNA processing</keyword>
<protein>
    <recommendedName>
        <fullName evidence="12">RNB domain-containing protein</fullName>
    </recommendedName>
</protein>
<dbReference type="SMART" id="SM00955">
    <property type="entry name" value="RNB"/>
    <property type="match status" value="1"/>
</dbReference>
<dbReference type="PROSITE" id="PS01175">
    <property type="entry name" value="RIBONUCLEASE_II"/>
    <property type="match status" value="1"/>
</dbReference>
<feature type="domain" description="RNB" evidence="12">
    <location>
        <begin position="401"/>
        <end position="734"/>
    </location>
</feature>
<keyword evidence="4" id="KW-0540">Nuclease</keyword>
<dbReference type="GO" id="GO:0071031">
    <property type="term" value="P:nuclear mRNA surveillance of mRNA 3'-end processing"/>
    <property type="evidence" value="ECO:0007669"/>
    <property type="project" value="TreeGrafter"/>
</dbReference>
<evidence type="ECO:0000256" key="10">
    <source>
        <dbReference type="RuleBase" id="RU003901"/>
    </source>
</evidence>
<comment type="similarity">
    <text evidence="2 10">Belongs to the RNR ribonuclease family.</text>
</comment>
<dbReference type="GO" id="GO:0000175">
    <property type="term" value="F:3'-5'-RNA exonuclease activity"/>
    <property type="evidence" value="ECO:0007669"/>
    <property type="project" value="TreeGrafter"/>
</dbReference>
<evidence type="ECO:0000256" key="3">
    <source>
        <dbReference type="ARBA" id="ARBA00022552"/>
    </source>
</evidence>
<dbReference type="GO" id="GO:0016075">
    <property type="term" value="P:rRNA catabolic process"/>
    <property type="evidence" value="ECO:0007669"/>
    <property type="project" value="TreeGrafter"/>
</dbReference>
<keyword evidence="8" id="KW-0694">RNA-binding</keyword>
<dbReference type="Gene3D" id="2.40.50.700">
    <property type="match status" value="1"/>
</dbReference>
<dbReference type="Pfam" id="PF17216">
    <property type="entry name" value="Rrp44_CSD1"/>
    <property type="match status" value="1"/>
</dbReference>
<gene>
    <name evidence="13" type="ORF">SRAS04492_LOCUS4702</name>
</gene>
<evidence type="ECO:0000256" key="2">
    <source>
        <dbReference type="ARBA" id="ARBA00005785"/>
    </source>
</evidence>
<dbReference type="InterPro" id="IPR041505">
    <property type="entry name" value="Dis3_CSD2"/>
</dbReference>
<dbReference type="PANTHER" id="PTHR23355">
    <property type="entry name" value="RIBONUCLEASE"/>
    <property type="match status" value="1"/>
</dbReference>
<evidence type="ECO:0000256" key="9">
    <source>
        <dbReference type="ARBA" id="ARBA00023242"/>
    </source>
</evidence>
<dbReference type="SUPFAM" id="SSF50249">
    <property type="entry name" value="Nucleic acid-binding proteins"/>
    <property type="match status" value="3"/>
</dbReference>
<evidence type="ECO:0000256" key="5">
    <source>
        <dbReference type="ARBA" id="ARBA00022801"/>
    </source>
</evidence>
<reference evidence="13" key="1">
    <citation type="submission" date="2021-01" db="EMBL/GenBank/DDBJ databases">
        <authorList>
            <person name="Corre E."/>
            <person name="Pelletier E."/>
            <person name="Niang G."/>
            <person name="Scheremetjew M."/>
            <person name="Finn R."/>
            <person name="Kale V."/>
            <person name="Holt S."/>
            <person name="Cochrane G."/>
            <person name="Meng A."/>
            <person name="Brown T."/>
            <person name="Cohen L."/>
        </authorList>
    </citation>
    <scope>NUCLEOTIDE SEQUENCE</scope>
    <source>
        <strain evidence="13">Ras09</strain>
    </source>
</reference>
<dbReference type="InterPro" id="IPR033770">
    <property type="entry name" value="RRP44_S1"/>
</dbReference>
<dbReference type="GO" id="GO:0000177">
    <property type="term" value="C:cytoplasmic exosome (RNase complex)"/>
    <property type="evidence" value="ECO:0007669"/>
    <property type="project" value="TreeGrafter"/>
</dbReference>
<name>A0A7S3CNJ9_9SPIT</name>
<evidence type="ECO:0000256" key="6">
    <source>
        <dbReference type="ARBA" id="ARBA00022835"/>
    </source>
</evidence>
<dbReference type="GO" id="GO:0003723">
    <property type="term" value="F:RNA binding"/>
    <property type="evidence" value="ECO:0007669"/>
    <property type="project" value="UniProtKB-KW"/>
</dbReference>
<evidence type="ECO:0000256" key="7">
    <source>
        <dbReference type="ARBA" id="ARBA00022839"/>
    </source>
</evidence>
<dbReference type="InterPro" id="IPR022966">
    <property type="entry name" value="RNase_II/R_CS"/>
</dbReference>
<keyword evidence="5" id="KW-0378">Hydrolase</keyword>
<dbReference type="InterPro" id="IPR001900">
    <property type="entry name" value="RNase_II/R"/>
</dbReference>
<organism evidence="13">
    <name type="scientific">Strombidium rassoulzadegani</name>
    <dbReference type="NCBI Taxonomy" id="1082188"/>
    <lineage>
        <taxon>Eukaryota</taxon>
        <taxon>Sar</taxon>
        <taxon>Alveolata</taxon>
        <taxon>Ciliophora</taxon>
        <taxon>Intramacronucleata</taxon>
        <taxon>Spirotrichea</taxon>
        <taxon>Oligotrichia</taxon>
        <taxon>Strombidiidae</taxon>
        <taxon>Strombidium</taxon>
    </lineage>
</organism>
<dbReference type="GO" id="GO:0006364">
    <property type="term" value="P:rRNA processing"/>
    <property type="evidence" value="ECO:0007669"/>
    <property type="project" value="UniProtKB-KW"/>
</dbReference>
<keyword evidence="7" id="KW-0269">Exonuclease</keyword>
<dbReference type="InterPro" id="IPR050180">
    <property type="entry name" value="RNR_Ribonuclease"/>
</dbReference>